<organism evidence="2 3">
    <name type="scientific">Paenibacillus puldeungensis</name>
    <dbReference type="NCBI Taxonomy" id="696536"/>
    <lineage>
        <taxon>Bacteria</taxon>
        <taxon>Bacillati</taxon>
        <taxon>Bacillota</taxon>
        <taxon>Bacilli</taxon>
        <taxon>Bacillales</taxon>
        <taxon>Paenibacillaceae</taxon>
        <taxon>Paenibacillus</taxon>
    </lineage>
</organism>
<gene>
    <name evidence="2" type="ORF">ACFQ3W_23665</name>
</gene>
<evidence type="ECO:0000256" key="1">
    <source>
        <dbReference type="SAM" id="Phobius"/>
    </source>
</evidence>
<name>A0ABW3S3A3_9BACL</name>
<keyword evidence="1" id="KW-0812">Transmembrane</keyword>
<protein>
    <recommendedName>
        <fullName evidence="4">DUF1700 domain-containing protein</fullName>
    </recommendedName>
</protein>
<keyword evidence="3" id="KW-1185">Reference proteome</keyword>
<proteinExistence type="predicted"/>
<feature type="transmembrane region" description="Helical" evidence="1">
    <location>
        <begin position="133"/>
        <end position="162"/>
    </location>
</feature>
<feature type="transmembrane region" description="Helical" evidence="1">
    <location>
        <begin position="182"/>
        <end position="203"/>
    </location>
</feature>
<dbReference type="EMBL" id="JBHTLM010000027">
    <property type="protein sequence ID" value="MFD1179272.1"/>
    <property type="molecule type" value="Genomic_DNA"/>
</dbReference>
<dbReference type="RefSeq" id="WP_379321698.1">
    <property type="nucleotide sequence ID" value="NZ_JBHTLM010000027.1"/>
</dbReference>
<keyword evidence="1" id="KW-1133">Transmembrane helix</keyword>
<reference evidence="3" key="1">
    <citation type="journal article" date="2019" name="Int. J. Syst. Evol. Microbiol.">
        <title>The Global Catalogue of Microorganisms (GCM) 10K type strain sequencing project: providing services to taxonomists for standard genome sequencing and annotation.</title>
        <authorList>
            <consortium name="The Broad Institute Genomics Platform"/>
            <consortium name="The Broad Institute Genome Sequencing Center for Infectious Disease"/>
            <person name="Wu L."/>
            <person name="Ma J."/>
        </authorList>
    </citation>
    <scope>NUCLEOTIDE SEQUENCE [LARGE SCALE GENOMIC DNA]</scope>
    <source>
        <strain evidence="3">CCUG 59189</strain>
    </source>
</reference>
<dbReference type="Pfam" id="PF22564">
    <property type="entry name" value="HAAS"/>
    <property type="match status" value="1"/>
</dbReference>
<comment type="caution">
    <text evidence="2">The sequence shown here is derived from an EMBL/GenBank/DDBJ whole genome shotgun (WGS) entry which is preliminary data.</text>
</comment>
<sequence length="225" mass="24052">MNRMEFMAILEANLSALPPEERGELLEDYEAHFSIGLENGKTELEIAQELGDPVELAKEALGNRYVPKEHVYWFGPEASGRENAKSAGETAGVHRASQTFAGGLNADGSTGNFSPVRTGRGVFATWTVYTGLFFLNAIVAPLILSLWAIGISLAACALSGLISPLALGLDYLVHGNFYPAKGFAVIALIGIGILLTIASRHAFKGLNRLTSSYLAWNVRVAKGGK</sequence>
<evidence type="ECO:0000313" key="3">
    <source>
        <dbReference type="Proteomes" id="UP001597262"/>
    </source>
</evidence>
<accession>A0ABW3S3A3</accession>
<dbReference type="Proteomes" id="UP001597262">
    <property type="component" value="Unassembled WGS sequence"/>
</dbReference>
<evidence type="ECO:0000313" key="2">
    <source>
        <dbReference type="EMBL" id="MFD1179272.1"/>
    </source>
</evidence>
<evidence type="ECO:0008006" key="4">
    <source>
        <dbReference type="Google" id="ProtNLM"/>
    </source>
</evidence>
<keyword evidence="1" id="KW-0472">Membrane</keyword>